<dbReference type="AlphaFoldDB" id="A0A1H7PIR0"/>
<accession>A0A1H7PIR0</accession>
<dbReference type="PANTHER" id="PTHR43434:SF1">
    <property type="entry name" value="PHOSPHOGLYCOLATE PHOSPHATASE"/>
    <property type="match status" value="1"/>
</dbReference>
<dbReference type="GO" id="GO:0006281">
    <property type="term" value="P:DNA repair"/>
    <property type="evidence" value="ECO:0007669"/>
    <property type="project" value="TreeGrafter"/>
</dbReference>
<evidence type="ECO:0000313" key="5">
    <source>
        <dbReference type="EMBL" id="SEL35334.1"/>
    </source>
</evidence>
<dbReference type="NCBIfam" id="TIGR01509">
    <property type="entry name" value="HAD-SF-IA-v3"/>
    <property type="match status" value="1"/>
</dbReference>
<dbReference type="InterPro" id="IPR041492">
    <property type="entry name" value="HAD_2"/>
</dbReference>
<comment type="catalytic activity">
    <reaction evidence="1">
        <text>2-phosphoglycolate + H2O = glycolate + phosphate</text>
        <dbReference type="Rhea" id="RHEA:14369"/>
        <dbReference type="ChEBI" id="CHEBI:15377"/>
        <dbReference type="ChEBI" id="CHEBI:29805"/>
        <dbReference type="ChEBI" id="CHEBI:43474"/>
        <dbReference type="ChEBI" id="CHEBI:58033"/>
        <dbReference type="EC" id="3.1.3.18"/>
    </reaction>
</comment>
<dbReference type="InterPro" id="IPR023214">
    <property type="entry name" value="HAD_sf"/>
</dbReference>
<dbReference type="Pfam" id="PF13419">
    <property type="entry name" value="HAD_2"/>
    <property type="match status" value="1"/>
</dbReference>
<comment type="similarity">
    <text evidence="3">Belongs to the HAD-like hydrolase superfamily. CbbY/CbbZ/Gph/YieH family.</text>
</comment>
<dbReference type="InterPro" id="IPR036412">
    <property type="entry name" value="HAD-like_sf"/>
</dbReference>
<organism evidence="5 6">
    <name type="scientific">Stigmatella aurantiaca</name>
    <dbReference type="NCBI Taxonomy" id="41"/>
    <lineage>
        <taxon>Bacteria</taxon>
        <taxon>Pseudomonadati</taxon>
        <taxon>Myxococcota</taxon>
        <taxon>Myxococcia</taxon>
        <taxon>Myxococcales</taxon>
        <taxon>Cystobacterineae</taxon>
        <taxon>Archangiaceae</taxon>
        <taxon>Stigmatella</taxon>
    </lineage>
</organism>
<evidence type="ECO:0000256" key="2">
    <source>
        <dbReference type="ARBA" id="ARBA00004818"/>
    </source>
</evidence>
<gene>
    <name evidence="5" type="ORF">SAMN05444354_105298</name>
</gene>
<protein>
    <recommendedName>
        <fullName evidence="4">phosphoglycolate phosphatase</fullName>
        <ecNumber evidence="4">3.1.3.18</ecNumber>
    </recommendedName>
</protein>
<dbReference type="SUPFAM" id="SSF56784">
    <property type="entry name" value="HAD-like"/>
    <property type="match status" value="1"/>
</dbReference>
<dbReference type="Gene3D" id="1.10.150.240">
    <property type="entry name" value="Putative phosphatase, domain 2"/>
    <property type="match status" value="1"/>
</dbReference>
<evidence type="ECO:0000313" key="6">
    <source>
        <dbReference type="Proteomes" id="UP000182719"/>
    </source>
</evidence>
<dbReference type="SFLD" id="SFLDS00003">
    <property type="entry name" value="Haloacid_Dehalogenase"/>
    <property type="match status" value="1"/>
</dbReference>
<sequence>MSVLRAVLFDMDGVLLKSEEAWAHVVAAAGVHFRGSPVTREEFAPTFGQGTQADIEVFRLGCSPEELDRFYTEHFPRYAQHVWVNPDARPLLETLGRRGLRRAVVTNTASTLAPALLGAGHLAELFECIACANLVPRSKPAPDLVLYALEKLGAAPGEAVMIGDSRYDRGAAAAAGVRFVGLGLDGDARIEQLGALLAHLPPWDSNPQ</sequence>
<dbReference type="Gene3D" id="3.40.50.1000">
    <property type="entry name" value="HAD superfamily/HAD-like"/>
    <property type="match status" value="1"/>
</dbReference>
<dbReference type="GO" id="GO:0005829">
    <property type="term" value="C:cytosol"/>
    <property type="evidence" value="ECO:0007669"/>
    <property type="project" value="TreeGrafter"/>
</dbReference>
<dbReference type="Proteomes" id="UP000182719">
    <property type="component" value="Unassembled WGS sequence"/>
</dbReference>
<name>A0A1H7PIR0_STIAU</name>
<dbReference type="NCBIfam" id="TIGR01549">
    <property type="entry name" value="HAD-SF-IA-v1"/>
    <property type="match status" value="1"/>
</dbReference>
<dbReference type="InterPro" id="IPR023198">
    <property type="entry name" value="PGP-like_dom2"/>
</dbReference>
<dbReference type="EC" id="3.1.3.18" evidence="4"/>
<evidence type="ECO:0000256" key="4">
    <source>
        <dbReference type="ARBA" id="ARBA00013078"/>
    </source>
</evidence>
<evidence type="ECO:0000256" key="3">
    <source>
        <dbReference type="ARBA" id="ARBA00006171"/>
    </source>
</evidence>
<dbReference type="PANTHER" id="PTHR43434">
    <property type="entry name" value="PHOSPHOGLYCOLATE PHOSPHATASE"/>
    <property type="match status" value="1"/>
</dbReference>
<dbReference type="InterPro" id="IPR006439">
    <property type="entry name" value="HAD-SF_hydro_IA"/>
</dbReference>
<dbReference type="GO" id="GO:0008967">
    <property type="term" value="F:phosphoglycolate phosphatase activity"/>
    <property type="evidence" value="ECO:0007669"/>
    <property type="project" value="UniProtKB-EC"/>
</dbReference>
<comment type="pathway">
    <text evidence="2">Organic acid metabolism; glycolate biosynthesis; glycolate from 2-phosphoglycolate: step 1/1.</text>
</comment>
<proteinExistence type="inferred from homology"/>
<dbReference type="SFLD" id="SFLDG01129">
    <property type="entry name" value="C1.5:_HAD__Beta-PGM__Phosphata"/>
    <property type="match status" value="1"/>
</dbReference>
<reference evidence="6" key="1">
    <citation type="submission" date="2016-10" db="EMBL/GenBank/DDBJ databases">
        <authorList>
            <person name="Varghese N."/>
            <person name="Submissions S."/>
        </authorList>
    </citation>
    <scope>NUCLEOTIDE SEQUENCE [LARGE SCALE GENOMIC DNA]</scope>
    <source>
        <strain evidence="6">DSM 17044</strain>
    </source>
</reference>
<evidence type="ECO:0000256" key="1">
    <source>
        <dbReference type="ARBA" id="ARBA00000830"/>
    </source>
</evidence>
<keyword evidence="6" id="KW-1185">Reference proteome</keyword>
<dbReference type="EMBL" id="FOAP01000005">
    <property type="protein sequence ID" value="SEL35334.1"/>
    <property type="molecule type" value="Genomic_DNA"/>
</dbReference>
<dbReference type="InterPro" id="IPR050155">
    <property type="entry name" value="HAD-like_hydrolase_sf"/>
</dbReference>